<dbReference type="SUPFAM" id="SSF69318">
    <property type="entry name" value="Integrin alpha N-terminal domain"/>
    <property type="match status" value="1"/>
</dbReference>
<dbReference type="InterPro" id="IPR027039">
    <property type="entry name" value="Crtac1"/>
</dbReference>
<dbReference type="PANTHER" id="PTHR16026:SF0">
    <property type="entry name" value="CARTILAGE ACIDIC PROTEIN 1"/>
    <property type="match status" value="1"/>
</dbReference>
<reference evidence="3 4" key="1">
    <citation type="submission" date="2017-07" db="EMBL/GenBank/DDBJ databases">
        <title>Genome Sequence of Sulfitobacter pseudonitzschiae Strain SMR1 Isolated from a culture of the Diatom Skeletonema marinoi.</title>
        <authorList>
            <person name="Topel M."/>
            <person name="Pinder M.I.M."/>
            <person name="Johansson O.N."/>
            <person name="Kourtchenko O."/>
            <person name="Godhe A."/>
            <person name="Clarke A.K."/>
        </authorList>
    </citation>
    <scope>NUCLEOTIDE SEQUENCE [LARGE SCALE GENOMIC DNA]</scope>
    <source>
        <strain evidence="3 4">SMR1</strain>
    </source>
</reference>
<dbReference type="InterPro" id="IPR028994">
    <property type="entry name" value="Integrin_alpha_N"/>
</dbReference>
<evidence type="ECO:0000313" key="4">
    <source>
        <dbReference type="Proteomes" id="UP000199754"/>
    </source>
</evidence>
<dbReference type="InterPro" id="IPR013517">
    <property type="entry name" value="FG-GAP"/>
</dbReference>
<proteinExistence type="predicted"/>
<accession>A0A221JWI2</accession>
<sequence>MRFSVALILCAGVAQGEPLFIPVAVPHHEYDGGWEHFVGGGLAALDCNSDGRTDLVAAGGGNPAAVFVNESEESIRLRMETLPATNTTGVYALDINNDTRLDLVVLRVGPDQIWLGDGACGFAPIRMIDFPDKWTTAFSATWEQGETHPTLAMGHYVDRTNPDGPFQACDTNSLWRPDADSWSQTVLEPGFCPLSALFTDWSRNGQADLRLSNDRHYYVTGGSEQLWQMSPSPRLYTQADGWAEHHIWGMGIATRDLDRDGRDEVFLSSMGDQRLQRPAGDGPGYVDVPYEMGSTAHRPYTGGDGRPSTGWHIAFGDVQNDGLDDAFIAKGNVQQMPGMAMDDPNNLLIAQPDGRFAEAGDIAGVASLHRGRGAALVDLDNDGLLDLAVVNRRAPMEVWRNTSTETGNWLSLDANQPDINTRAIGAWIEVDDGTSVQSRELVVGGGHAGGSDAPQHFGLGAATSVQIRVIWPNAPASGWTTIQTNRRYRLRPDTAPETY</sequence>
<protein>
    <submittedName>
        <fullName evidence="3">Repeat domain in Vibrio, Colwellia, Bradyrhizobium and Shewanella</fullName>
    </submittedName>
</protein>
<keyword evidence="1" id="KW-0732">Signal</keyword>
<dbReference type="Gene3D" id="2.130.10.130">
    <property type="entry name" value="Integrin alpha, N-terminal"/>
    <property type="match status" value="1"/>
</dbReference>
<evidence type="ECO:0000256" key="1">
    <source>
        <dbReference type="ARBA" id="ARBA00022729"/>
    </source>
</evidence>
<dbReference type="AlphaFoldDB" id="A0A221JWI2"/>
<evidence type="ECO:0000259" key="2">
    <source>
        <dbReference type="Pfam" id="PF07593"/>
    </source>
</evidence>
<dbReference type="InterPro" id="IPR011519">
    <property type="entry name" value="UnbV_ASPIC"/>
</dbReference>
<dbReference type="PANTHER" id="PTHR16026">
    <property type="entry name" value="CARTILAGE ACIDIC PROTEIN 1"/>
    <property type="match status" value="1"/>
</dbReference>
<dbReference type="OrthoDB" id="1488578at2"/>
<gene>
    <name evidence="3" type="ORF">SULPSESMR1_00262</name>
</gene>
<dbReference type="Pfam" id="PF07593">
    <property type="entry name" value="UnbV_ASPIC"/>
    <property type="match status" value="1"/>
</dbReference>
<keyword evidence="4" id="KW-1185">Reference proteome</keyword>
<dbReference type="Proteomes" id="UP000199754">
    <property type="component" value="Chromosome"/>
</dbReference>
<organism evidence="3 4">
    <name type="scientific">Pseudosulfitobacter pseudonitzschiae</name>
    <dbReference type="NCBI Taxonomy" id="1402135"/>
    <lineage>
        <taxon>Bacteria</taxon>
        <taxon>Pseudomonadati</taxon>
        <taxon>Pseudomonadota</taxon>
        <taxon>Alphaproteobacteria</taxon>
        <taxon>Rhodobacterales</taxon>
        <taxon>Roseobacteraceae</taxon>
        <taxon>Pseudosulfitobacter</taxon>
    </lineage>
</organism>
<dbReference type="RefSeq" id="WP_089419203.1">
    <property type="nucleotide sequence ID" value="NZ_CP022415.1"/>
</dbReference>
<dbReference type="Pfam" id="PF13517">
    <property type="entry name" value="FG-GAP_3"/>
    <property type="match status" value="1"/>
</dbReference>
<dbReference type="KEGG" id="spse:SULPSESMR1_00262"/>
<dbReference type="EMBL" id="CP022415">
    <property type="protein sequence ID" value="ASM71098.1"/>
    <property type="molecule type" value="Genomic_DNA"/>
</dbReference>
<evidence type="ECO:0000313" key="3">
    <source>
        <dbReference type="EMBL" id="ASM71098.1"/>
    </source>
</evidence>
<dbReference type="STRING" id="1402135.SAMN05444149_102271"/>
<feature type="domain" description="ASPIC/UnbV" evidence="2">
    <location>
        <begin position="423"/>
        <end position="488"/>
    </location>
</feature>
<name>A0A221JWI2_9RHOB</name>